<sequence length="123" mass="14575">MLHILEQILHIISMNQSYIRLRLENRNDEAEYEKLVNYAEHEQKQYHLWQYVYFLVKGASFSPKKHVQPPDNVDALLLFHEMKKALLYYELVPHLSGAQKRAAEQALTKALEHGLFFSNLSHR</sequence>
<dbReference type="RefSeq" id="WP_183185408.1">
    <property type="nucleotide sequence ID" value="NZ_BMNP01000019.1"/>
</dbReference>
<dbReference type="AlphaFoldDB" id="A0A840DT46"/>
<reference evidence="1 2" key="1">
    <citation type="submission" date="2020-08" db="EMBL/GenBank/DDBJ databases">
        <title>Genomic Encyclopedia of Type Strains, Phase IV (KMG-IV): sequencing the most valuable type-strain genomes for metagenomic binning, comparative biology and taxonomic classification.</title>
        <authorList>
            <person name="Goeker M."/>
        </authorList>
    </citation>
    <scope>NUCLEOTIDE SEQUENCE [LARGE SCALE GENOMIC DNA]</scope>
    <source>
        <strain evidence="1 2">DSM 17075</strain>
    </source>
</reference>
<dbReference type="Proteomes" id="UP000559598">
    <property type="component" value="Unassembled WGS sequence"/>
</dbReference>
<name>A0A840DT46_9BACL</name>
<accession>A0A840DT46</accession>
<keyword evidence="2" id="KW-1185">Reference proteome</keyword>
<comment type="caution">
    <text evidence="1">The sequence shown here is derived from an EMBL/GenBank/DDBJ whole genome shotgun (WGS) entry which is preliminary data.</text>
</comment>
<organism evidence="1 2">
    <name type="scientific">Anoxybacteroides voinovskiense</name>
    <dbReference type="NCBI Taxonomy" id="230470"/>
    <lineage>
        <taxon>Bacteria</taxon>
        <taxon>Bacillati</taxon>
        <taxon>Bacillota</taxon>
        <taxon>Bacilli</taxon>
        <taxon>Bacillales</taxon>
        <taxon>Anoxybacillaceae</taxon>
        <taxon>Anoxybacteroides</taxon>
    </lineage>
</organism>
<dbReference type="EMBL" id="JACIDE010000020">
    <property type="protein sequence ID" value="MBB4074843.1"/>
    <property type="molecule type" value="Genomic_DNA"/>
</dbReference>
<protein>
    <submittedName>
        <fullName evidence="1">Uncharacterized protein</fullName>
    </submittedName>
</protein>
<proteinExistence type="predicted"/>
<gene>
    <name evidence="1" type="ORF">GGR02_002636</name>
</gene>
<evidence type="ECO:0000313" key="1">
    <source>
        <dbReference type="EMBL" id="MBB4074843.1"/>
    </source>
</evidence>
<evidence type="ECO:0000313" key="2">
    <source>
        <dbReference type="Proteomes" id="UP000559598"/>
    </source>
</evidence>